<protein>
    <submittedName>
        <fullName evidence="3">Acyl--CoA ligase</fullName>
    </submittedName>
</protein>
<evidence type="ECO:0000313" key="4">
    <source>
        <dbReference type="Proteomes" id="UP000730482"/>
    </source>
</evidence>
<reference evidence="3 4" key="1">
    <citation type="submission" date="2020-02" db="EMBL/GenBank/DDBJ databases">
        <title>Acidophilic actinobacteria isolated from forest soil.</title>
        <authorList>
            <person name="Golinska P."/>
        </authorList>
    </citation>
    <scope>NUCLEOTIDE SEQUENCE [LARGE SCALE GENOMIC DNA]</scope>
    <source>
        <strain evidence="3 4">NL8</strain>
    </source>
</reference>
<dbReference type="SUPFAM" id="SSF56801">
    <property type="entry name" value="Acetyl-CoA synthetase-like"/>
    <property type="match status" value="1"/>
</dbReference>
<accession>A0ABS5L5T0</accession>
<feature type="domain" description="AMP-binding enzyme C-terminal" evidence="2">
    <location>
        <begin position="383"/>
        <end position="450"/>
    </location>
</feature>
<dbReference type="InterPro" id="IPR045851">
    <property type="entry name" value="AMP-bd_C_sf"/>
</dbReference>
<dbReference type="InterPro" id="IPR000873">
    <property type="entry name" value="AMP-dep_synth/lig_dom"/>
</dbReference>
<evidence type="ECO:0000259" key="2">
    <source>
        <dbReference type="Pfam" id="PF13193"/>
    </source>
</evidence>
<dbReference type="PANTHER" id="PTHR43767:SF1">
    <property type="entry name" value="NONRIBOSOMAL PEPTIDE SYNTHASE PES1 (EUROFUNG)-RELATED"/>
    <property type="match status" value="1"/>
</dbReference>
<keyword evidence="3" id="KW-0436">Ligase</keyword>
<dbReference type="RefSeq" id="WP_212020513.1">
    <property type="nucleotide sequence ID" value="NZ_JAAFYZ010000278.1"/>
</dbReference>
<evidence type="ECO:0000259" key="1">
    <source>
        <dbReference type="Pfam" id="PF00501"/>
    </source>
</evidence>
<dbReference type="InterPro" id="IPR042099">
    <property type="entry name" value="ANL_N_sf"/>
</dbReference>
<gene>
    <name evidence="3" type="ORF">KGQ19_43310</name>
</gene>
<comment type="caution">
    <text evidence="3">The sequence shown here is derived from an EMBL/GenBank/DDBJ whole genome shotgun (WGS) entry which is preliminary data.</text>
</comment>
<dbReference type="Gene3D" id="3.40.50.12780">
    <property type="entry name" value="N-terminal domain of ligase-like"/>
    <property type="match status" value="1"/>
</dbReference>
<dbReference type="Pfam" id="PF13193">
    <property type="entry name" value="AMP-binding_C"/>
    <property type="match status" value="1"/>
</dbReference>
<dbReference type="PANTHER" id="PTHR43767">
    <property type="entry name" value="LONG-CHAIN-FATTY-ACID--COA LIGASE"/>
    <property type="match status" value="1"/>
</dbReference>
<sequence length="462" mass="48584">MAAGIDIPTDPEWVDEVLLAGPDNQVCLVLGEPVDRAGLRRMVAARQQALTAAGLRAGGSVALCLPPSTAFITNLLAAWRIGARAALLDHRLTAFEVEQAIARLAPQYVVRAEHTSGGALRAFHEVQEKIVANPGGQPSETSHALVQLSSGSTGPSKAIGRTASDLIAEIDRYTAIGEGVPRGGERIVSLASMVHVLGLVGGLLYGLHAGARLVLPGRMTAEAILAAVAAGPEPTTLLGVPFHIELLAAVAEPPRLPQLTGMTTGGELVRAQVHDAFVDRYGIRLGNMYGMTELGVIATDLFGAHRPAILPAPGIQMRDDDGELHIAMENSPYVGLVDPARWSDGWLHTKDAGSVEPGTGLVRVRGRRDSQVSIGGLKVDLSEVEHTLAGLPGVEGAVVVYGKAIEAYVVLTPAASLDDVQAGLTERVAPYKRPRAWHVVERLPRTATGKLVRDQSVLSGAR</sequence>
<dbReference type="InterPro" id="IPR050237">
    <property type="entry name" value="ATP-dep_AMP-bd_enzyme"/>
</dbReference>
<dbReference type="EMBL" id="JAAFYZ010000278">
    <property type="protein sequence ID" value="MBS2553703.1"/>
    <property type="molecule type" value="Genomic_DNA"/>
</dbReference>
<dbReference type="Proteomes" id="UP000730482">
    <property type="component" value="Unassembled WGS sequence"/>
</dbReference>
<keyword evidence="4" id="KW-1185">Reference proteome</keyword>
<feature type="domain" description="AMP-dependent synthetase/ligase" evidence="1">
    <location>
        <begin position="48"/>
        <end position="303"/>
    </location>
</feature>
<organism evidence="3 4">
    <name type="scientific">Catenulispora pinistramenti</name>
    <dbReference type="NCBI Taxonomy" id="2705254"/>
    <lineage>
        <taxon>Bacteria</taxon>
        <taxon>Bacillati</taxon>
        <taxon>Actinomycetota</taxon>
        <taxon>Actinomycetes</taxon>
        <taxon>Catenulisporales</taxon>
        <taxon>Catenulisporaceae</taxon>
        <taxon>Catenulispora</taxon>
    </lineage>
</organism>
<evidence type="ECO:0000313" key="3">
    <source>
        <dbReference type="EMBL" id="MBS2553703.1"/>
    </source>
</evidence>
<proteinExistence type="predicted"/>
<dbReference type="Pfam" id="PF00501">
    <property type="entry name" value="AMP-binding"/>
    <property type="match status" value="1"/>
</dbReference>
<dbReference type="GO" id="GO:0016874">
    <property type="term" value="F:ligase activity"/>
    <property type="evidence" value="ECO:0007669"/>
    <property type="project" value="UniProtKB-KW"/>
</dbReference>
<dbReference type="Gene3D" id="3.30.300.30">
    <property type="match status" value="1"/>
</dbReference>
<name>A0ABS5L5T0_9ACTN</name>
<dbReference type="InterPro" id="IPR025110">
    <property type="entry name" value="AMP-bd_C"/>
</dbReference>